<evidence type="ECO:0000313" key="1">
    <source>
        <dbReference type="EMBL" id="MUU78755.1"/>
    </source>
</evidence>
<dbReference type="EMBL" id="WOWS01000003">
    <property type="protein sequence ID" value="MUU78755.1"/>
    <property type="molecule type" value="Genomic_DNA"/>
</dbReference>
<dbReference type="AlphaFoldDB" id="A0A6L6U8X9"/>
<gene>
    <name evidence="1" type="ORF">GN138_09895</name>
</gene>
<reference evidence="1 2" key="1">
    <citation type="submission" date="2019-12" db="EMBL/GenBank/DDBJ databases">
        <authorList>
            <person name="Li J."/>
        </authorList>
    </citation>
    <scope>NUCLEOTIDE SEQUENCE [LARGE SCALE GENOMIC DNA]</scope>
    <source>
        <strain evidence="1 2">HL2-2</strain>
    </source>
</reference>
<protein>
    <submittedName>
        <fullName evidence="1">DUF1697 domain-containing protein</fullName>
    </submittedName>
</protein>
<dbReference type="SUPFAM" id="SSF160379">
    <property type="entry name" value="SP0830-like"/>
    <property type="match status" value="1"/>
</dbReference>
<name>A0A6L6U8X9_9FLAO</name>
<dbReference type="Proteomes" id="UP000478208">
    <property type="component" value="Unassembled WGS sequence"/>
</dbReference>
<dbReference type="PIRSF" id="PIRSF008502">
    <property type="entry name" value="UCP008502"/>
    <property type="match status" value="1"/>
</dbReference>
<keyword evidence="2" id="KW-1185">Reference proteome</keyword>
<dbReference type="InterPro" id="IPR012545">
    <property type="entry name" value="DUF1697"/>
</dbReference>
<proteinExistence type="predicted"/>
<organism evidence="1 2">
    <name type="scientific">Winogradskyella endarachnes</name>
    <dbReference type="NCBI Taxonomy" id="2681965"/>
    <lineage>
        <taxon>Bacteria</taxon>
        <taxon>Pseudomonadati</taxon>
        <taxon>Bacteroidota</taxon>
        <taxon>Flavobacteriia</taxon>
        <taxon>Flavobacteriales</taxon>
        <taxon>Flavobacteriaceae</taxon>
        <taxon>Winogradskyella</taxon>
    </lineage>
</organism>
<comment type="caution">
    <text evidence="1">The sequence shown here is derived from an EMBL/GenBank/DDBJ whole genome shotgun (WGS) entry which is preliminary data.</text>
</comment>
<dbReference type="PANTHER" id="PTHR36439:SF1">
    <property type="entry name" value="DUF1697 DOMAIN-CONTAINING PROTEIN"/>
    <property type="match status" value="1"/>
</dbReference>
<sequence length="181" mass="20755">MEIEKKRYIALLRGINVGGHKKVPMIELRTLLSKIGLVGVNTYIQSGNVIFQSEKTDTKALEDLIANSIANNFGFEVPVLVKTRLEFSTIFFNCPFDEEKKKDSYFIMLSEEPGEQLVKKASQKTYTNDEYVIKKDCIYLFCENGYGRSKFNLSYFEKTLNVDATARNYKTMLKLLSLSDI</sequence>
<dbReference type="Pfam" id="PF08002">
    <property type="entry name" value="DUF1697"/>
    <property type="match status" value="1"/>
</dbReference>
<dbReference type="Gene3D" id="3.30.70.1280">
    <property type="entry name" value="SP0830-like domains"/>
    <property type="match status" value="1"/>
</dbReference>
<dbReference type="PANTHER" id="PTHR36439">
    <property type="entry name" value="BLL4334 PROTEIN"/>
    <property type="match status" value="1"/>
</dbReference>
<evidence type="ECO:0000313" key="2">
    <source>
        <dbReference type="Proteomes" id="UP000478208"/>
    </source>
</evidence>
<accession>A0A6L6U8X9</accession>